<comment type="cofactor">
    <cofactor evidence="1 6">
        <name>Mg(2+)</name>
        <dbReference type="ChEBI" id="CHEBI:18420"/>
    </cofactor>
</comment>
<feature type="region of interest" description="Disordered" evidence="7">
    <location>
        <begin position="208"/>
        <end position="237"/>
    </location>
</feature>
<feature type="binding site" evidence="6">
    <location>
        <position position="69"/>
    </location>
    <ligand>
        <name>Mg(2+)</name>
        <dbReference type="ChEBI" id="CHEBI:18420"/>
        <label>1</label>
        <note>catalytic</note>
    </ligand>
</feature>
<dbReference type="Gene3D" id="3.40.190.80">
    <property type="match status" value="1"/>
</dbReference>
<reference evidence="8 9" key="1">
    <citation type="submission" date="2015-07" db="EMBL/GenBank/DDBJ databases">
        <title>The genome of the fungus Escovopsis weberi, a specialized disease agent of ant agriculture.</title>
        <authorList>
            <person name="de Man T.J."/>
            <person name="Stajich J.E."/>
            <person name="Kubicek C.P."/>
            <person name="Chenthamara K."/>
            <person name="Atanasova L."/>
            <person name="Druzhinina I.S."/>
            <person name="Birnbaum S."/>
            <person name="Barribeau S.M."/>
            <person name="Teiling C."/>
            <person name="Suen G."/>
            <person name="Currie C."/>
            <person name="Gerardo N.M."/>
        </authorList>
    </citation>
    <scope>NUCLEOTIDE SEQUENCE [LARGE SCALE GENOMIC DNA]</scope>
</reference>
<evidence type="ECO:0000313" key="9">
    <source>
        <dbReference type="Proteomes" id="UP000053831"/>
    </source>
</evidence>
<comment type="caution">
    <text evidence="8">The sequence shown here is derived from an EMBL/GenBank/DDBJ whole genome shotgun (WGS) entry which is preliminary data.</text>
</comment>
<dbReference type="Proteomes" id="UP000053831">
    <property type="component" value="Unassembled WGS sequence"/>
</dbReference>
<evidence type="ECO:0000256" key="1">
    <source>
        <dbReference type="ARBA" id="ARBA00001946"/>
    </source>
</evidence>
<feature type="binding site" evidence="6">
    <location>
        <position position="127"/>
    </location>
    <ligand>
        <name>Mg(2+)</name>
        <dbReference type="ChEBI" id="CHEBI:18420"/>
        <label>1</label>
        <note>catalytic</note>
    </ligand>
</feature>
<name>A0A0M8MU81_ESCWE</name>
<dbReference type="SUPFAM" id="SSF56655">
    <property type="entry name" value="Carbohydrate phosphatase"/>
    <property type="match status" value="1"/>
</dbReference>
<keyword evidence="4" id="KW-0378">Hydrolase</keyword>
<dbReference type="AlphaFoldDB" id="A0A0M8MU81"/>
<dbReference type="GO" id="GO:0000103">
    <property type="term" value="P:sulfate assimilation"/>
    <property type="evidence" value="ECO:0007669"/>
    <property type="project" value="TreeGrafter"/>
</dbReference>
<keyword evidence="5 6" id="KW-0460">Magnesium</keyword>
<feature type="binding site" evidence="6">
    <location>
        <position position="317"/>
    </location>
    <ligand>
        <name>Mg(2+)</name>
        <dbReference type="ChEBI" id="CHEBI:18420"/>
        <label>1</label>
        <note>catalytic</note>
    </ligand>
</feature>
<evidence type="ECO:0000313" key="8">
    <source>
        <dbReference type="EMBL" id="KOS19486.1"/>
    </source>
</evidence>
<dbReference type="EMBL" id="LGSR01000020">
    <property type="protein sequence ID" value="KOS19486.1"/>
    <property type="molecule type" value="Genomic_DNA"/>
</dbReference>
<dbReference type="InterPro" id="IPR020583">
    <property type="entry name" value="Inositol_monoP_metal-BS"/>
</dbReference>
<dbReference type="PANTHER" id="PTHR43200">
    <property type="entry name" value="PHOSPHATASE"/>
    <property type="match status" value="1"/>
</dbReference>
<feature type="binding site" evidence="6">
    <location>
        <position position="130"/>
    </location>
    <ligand>
        <name>Mg(2+)</name>
        <dbReference type="ChEBI" id="CHEBI:18420"/>
        <label>1</label>
        <note>catalytic</note>
    </ligand>
</feature>
<keyword evidence="3 6" id="KW-0479">Metal-binding</keyword>
<protein>
    <recommendedName>
        <fullName evidence="10">3'(2'),5'-bisphosphate nucleotidase</fullName>
    </recommendedName>
</protein>
<evidence type="ECO:0000256" key="4">
    <source>
        <dbReference type="ARBA" id="ARBA00022801"/>
    </source>
</evidence>
<evidence type="ECO:0000256" key="5">
    <source>
        <dbReference type="ARBA" id="ARBA00022842"/>
    </source>
</evidence>
<dbReference type="CDD" id="cd01517">
    <property type="entry name" value="PAP_phosphatase"/>
    <property type="match status" value="1"/>
</dbReference>
<evidence type="ECO:0000256" key="6">
    <source>
        <dbReference type="PIRSR" id="PIRSR600760-2"/>
    </source>
</evidence>
<dbReference type="GO" id="GO:0046872">
    <property type="term" value="F:metal ion binding"/>
    <property type="evidence" value="ECO:0007669"/>
    <property type="project" value="UniProtKB-KW"/>
</dbReference>
<sequence length="378" mass="39406">MIQLDFHKELEAAEHIVLQAAALTKKVLSSVQELSKADASPVTVADFAAQALIIGSLRRAFPRDAFVGEEDAAALRADPALRARVVELVRAAGAAGVAAVSEDEVLEWIDLGGKGRGGRQGRFWVMDPVDGTATFLRGEQYAVALALVEDGREVLGVVCCPNLRPRGGRVREDSVDEGGMGVMISAVRGQGAMLRVLADTTAAAAATTTTTSTSGGGGGGGGGGRVAGVLPEPQPLPRLEAPRDLAGVHIVDYERAAAVAAATGAKGVGERLAERMGAAYPGTRVWSSHVRYAALALGGGHVLLRVPKPGASSYIWDHAGAQLIFREMGGKVTDLEGNEIDFGRGRELQGNWGLLATVGDIHGEVLKLLREVLQETES</sequence>
<evidence type="ECO:0008006" key="10">
    <source>
        <dbReference type="Google" id="ProtNLM"/>
    </source>
</evidence>
<dbReference type="Gene3D" id="3.30.540.10">
    <property type="entry name" value="Fructose-1,6-Bisphosphatase, subunit A, domain 1"/>
    <property type="match status" value="1"/>
</dbReference>
<dbReference type="OrthoDB" id="411145at2759"/>
<dbReference type="Pfam" id="PF00459">
    <property type="entry name" value="Inositol_P"/>
    <property type="match status" value="2"/>
</dbReference>
<comment type="similarity">
    <text evidence="2">Belongs to the inositol monophosphatase superfamily.</text>
</comment>
<dbReference type="InterPro" id="IPR051090">
    <property type="entry name" value="Inositol_monoP_superfamily"/>
</dbReference>
<dbReference type="PROSITE" id="PS00629">
    <property type="entry name" value="IMP_1"/>
    <property type="match status" value="1"/>
</dbReference>
<dbReference type="GO" id="GO:0008441">
    <property type="term" value="F:3'(2'),5'-bisphosphate nucleotidase activity"/>
    <property type="evidence" value="ECO:0007669"/>
    <property type="project" value="TreeGrafter"/>
</dbReference>
<evidence type="ECO:0000256" key="2">
    <source>
        <dbReference type="ARBA" id="ARBA00009759"/>
    </source>
</evidence>
<evidence type="ECO:0000256" key="3">
    <source>
        <dbReference type="ARBA" id="ARBA00022723"/>
    </source>
</evidence>
<evidence type="ECO:0000256" key="7">
    <source>
        <dbReference type="SAM" id="MobiDB-lite"/>
    </source>
</evidence>
<keyword evidence="9" id="KW-1185">Reference proteome</keyword>
<feature type="compositionally biased region" description="Gly residues" evidence="7">
    <location>
        <begin position="214"/>
        <end position="226"/>
    </location>
</feature>
<dbReference type="STRING" id="150374.A0A0M8MU81"/>
<organism evidence="8 9">
    <name type="scientific">Escovopsis weberi</name>
    <dbReference type="NCBI Taxonomy" id="150374"/>
    <lineage>
        <taxon>Eukaryota</taxon>
        <taxon>Fungi</taxon>
        <taxon>Dikarya</taxon>
        <taxon>Ascomycota</taxon>
        <taxon>Pezizomycotina</taxon>
        <taxon>Sordariomycetes</taxon>
        <taxon>Hypocreomycetidae</taxon>
        <taxon>Hypocreales</taxon>
        <taxon>Hypocreaceae</taxon>
        <taxon>Escovopsis</taxon>
    </lineage>
</organism>
<dbReference type="PANTHER" id="PTHR43200:SF2">
    <property type="entry name" value="3'(2'),5'-BISPHOSPHATE NUCLEOTIDASE"/>
    <property type="match status" value="1"/>
</dbReference>
<dbReference type="InterPro" id="IPR000760">
    <property type="entry name" value="Inositol_monophosphatase-like"/>
</dbReference>
<accession>A0A0M8MU81</accession>
<proteinExistence type="inferred from homology"/>
<gene>
    <name evidence="8" type="ORF">ESCO_000835</name>
</gene>